<dbReference type="RefSeq" id="WP_091864619.1">
    <property type="nucleotide sequence ID" value="NZ_FNAO01000001.1"/>
</dbReference>
<evidence type="ECO:0000256" key="4">
    <source>
        <dbReference type="ARBA" id="ARBA00022692"/>
    </source>
</evidence>
<dbReference type="InterPro" id="IPR023996">
    <property type="entry name" value="TonB-dep_OMP_SusC/RagA"/>
</dbReference>
<keyword evidence="2 8" id="KW-0813">Transport</keyword>
<dbReference type="NCBIfam" id="TIGR04057">
    <property type="entry name" value="SusC_RagA_signa"/>
    <property type="match status" value="1"/>
</dbReference>
<dbReference type="InterPro" id="IPR039426">
    <property type="entry name" value="TonB-dep_rcpt-like"/>
</dbReference>
<dbReference type="InterPro" id="IPR000531">
    <property type="entry name" value="Beta-barrel_TonB"/>
</dbReference>
<organism evidence="13 14">
    <name type="scientific">Pricia antarctica</name>
    <dbReference type="NCBI Taxonomy" id="641691"/>
    <lineage>
        <taxon>Bacteria</taxon>
        <taxon>Pseudomonadati</taxon>
        <taxon>Bacteroidota</taxon>
        <taxon>Flavobacteriia</taxon>
        <taxon>Flavobacteriales</taxon>
        <taxon>Flavobacteriaceae</taxon>
        <taxon>Pricia</taxon>
    </lineage>
</organism>
<dbReference type="FunFam" id="2.170.130.10:FF:000008">
    <property type="entry name" value="SusC/RagA family TonB-linked outer membrane protein"/>
    <property type="match status" value="1"/>
</dbReference>
<dbReference type="Proteomes" id="UP000199109">
    <property type="component" value="Unassembled WGS sequence"/>
</dbReference>
<dbReference type="SUPFAM" id="SSF49464">
    <property type="entry name" value="Carboxypeptidase regulatory domain-like"/>
    <property type="match status" value="1"/>
</dbReference>
<dbReference type="InterPro" id="IPR008969">
    <property type="entry name" value="CarboxyPept-like_regulatory"/>
</dbReference>
<keyword evidence="6 8" id="KW-0472">Membrane</keyword>
<dbReference type="STRING" id="641691.SAMN05421636_10174"/>
<dbReference type="EMBL" id="FNAO01000001">
    <property type="protein sequence ID" value="SDD57297.1"/>
    <property type="molecule type" value="Genomic_DNA"/>
</dbReference>
<evidence type="ECO:0000313" key="13">
    <source>
        <dbReference type="EMBL" id="SDD57297.1"/>
    </source>
</evidence>
<evidence type="ECO:0000256" key="6">
    <source>
        <dbReference type="ARBA" id="ARBA00023136"/>
    </source>
</evidence>
<feature type="domain" description="TonB-dependent receptor-like beta-barrel" evidence="11">
    <location>
        <begin position="476"/>
        <end position="899"/>
    </location>
</feature>
<dbReference type="FunFam" id="2.60.40.1120:FF:000003">
    <property type="entry name" value="Outer membrane protein Omp121"/>
    <property type="match status" value="1"/>
</dbReference>
<protein>
    <submittedName>
        <fullName evidence="13">Iron complex outermembrane recepter protein</fullName>
    </submittedName>
</protein>
<dbReference type="Gene3D" id="2.40.170.20">
    <property type="entry name" value="TonB-dependent receptor, beta-barrel domain"/>
    <property type="match status" value="1"/>
</dbReference>
<evidence type="ECO:0000256" key="9">
    <source>
        <dbReference type="RuleBase" id="RU003357"/>
    </source>
</evidence>
<name>A0A1G6VWE1_9FLAO</name>
<keyword evidence="10" id="KW-0732">Signal</keyword>
<evidence type="ECO:0000256" key="1">
    <source>
        <dbReference type="ARBA" id="ARBA00004571"/>
    </source>
</evidence>
<evidence type="ECO:0000256" key="10">
    <source>
        <dbReference type="SAM" id="SignalP"/>
    </source>
</evidence>
<keyword evidence="5 9" id="KW-0798">TonB box</keyword>
<keyword evidence="4 8" id="KW-0812">Transmembrane</keyword>
<evidence type="ECO:0000313" key="14">
    <source>
        <dbReference type="Proteomes" id="UP000199109"/>
    </source>
</evidence>
<dbReference type="NCBIfam" id="TIGR04056">
    <property type="entry name" value="OMP_RagA_SusC"/>
    <property type="match status" value="1"/>
</dbReference>
<dbReference type="GO" id="GO:0009279">
    <property type="term" value="C:cell outer membrane"/>
    <property type="evidence" value="ECO:0007669"/>
    <property type="project" value="UniProtKB-SubCell"/>
</dbReference>
<comment type="subcellular location">
    <subcellularLocation>
        <location evidence="1 8">Cell outer membrane</location>
        <topology evidence="1 8">Multi-pass membrane protein</topology>
    </subcellularLocation>
</comment>
<dbReference type="OrthoDB" id="9768177at2"/>
<dbReference type="Pfam" id="PF13715">
    <property type="entry name" value="CarbopepD_reg_2"/>
    <property type="match status" value="1"/>
</dbReference>
<dbReference type="AlphaFoldDB" id="A0A1G6VWE1"/>
<dbReference type="Pfam" id="PF00593">
    <property type="entry name" value="TonB_dep_Rec_b-barrel"/>
    <property type="match status" value="1"/>
</dbReference>
<evidence type="ECO:0000259" key="12">
    <source>
        <dbReference type="Pfam" id="PF07715"/>
    </source>
</evidence>
<feature type="signal peptide" evidence="10">
    <location>
        <begin position="1"/>
        <end position="23"/>
    </location>
</feature>
<dbReference type="InterPro" id="IPR023997">
    <property type="entry name" value="TonB-dep_OMP_SusC/RagA_CS"/>
</dbReference>
<dbReference type="InterPro" id="IPR037066">
    <property type="entry name" value="Plug_dom_sf"/>
</dbReference>
<dbReference type="SUPFAM" id="SSF56935">
    <property type="entry name" value="Porins"/>
    <property type="match status" value="1"/>
</dbReference>
<gene>
    <name evidence="13" type="ORF">SAMN05421636_10174</name>
</gene>
<evidence type="ECO:0000259" key="11">
    <source>
        <dbReference type="Pfam" id="PF00593"/>
    </source>
</evidence>
<accession>A0A1G6VWE1</accession>
<evidence type="ECO:0000256" key="3">
    <source>
        <dbReference type="ARBA" id="ARBA00022452"/>
    </source>
</evidence>
<feature type="domain" description="TonB-dependent receptor plug" evidence="12">
    <location>
        <begin position="114"/>
        <end position="240"/>
    </location>
</feature>
<keyword evidence="14" id="KW-1185">Reference proteome</keyword>
<dbReference type="InterPro" id="IPR012910">
    <property type="entry name" value="Plug_dom"/>
</dbReference>
<dbReference type="Gene3D" id="2.170.130.10">
    <property type="entry name" value="TonB-dependent receptor, plug domain"/>
    <property type="match status" value="1"/>
</dbReference>
<dbReference type="Gene3D" id="2.60.40.1120">
    <property type="entry name" value="Carboxypeptidase-like, regulatory domain"/>
    <property type="match status" value="1"/>
</dbReference>
<keyword evidence="3 8" id="KW-1134">Transmembrane beta strand</keyword>
<keyword evidence="7 8" id="KW-0998">Cell outer membrane</keyword>
<dbReference type="Pfam" id="PF07715">
    <property type="entry name" value="Plug"/>
    <property type="match status" value="1"/>
</dbReference>
<sequence length="1021" mass="110016">MKITWIRTLMMFGAFLCLAFVQAQEVSGTVSDATGPLPGASVVVKGTTTGAQTDFDGNYTLSEVPDDGTLVFSYIGYANQEIAVNGQTTINVTLEEDAQALDEVVIIGYGTTTVKDATGAVSSVKSEDFNKGIISSPEQLIQGKTAGVQISQSSGEPGAGISLRIRGTASVRGNNSPLFVVDGVPVSNESVSASGADIGVGSSGSKNPLNFLNPNDIESMSILKDASATAIYGSRGANGVVVITTKSGKGGGTEGQWGFTSNLNISQAANEYDLLSTQEFVERGGADLGGSTNWQDYVFRTTASTDNNLSYSQNYGSGNVRATFGYSKQFGIIENTDLERITGRINVGQRFFDDKLKVNFQGTVSRINDKKPFISRTAGSTGDLLAASYYSNPTLNANPLANTDPDLNPANLLAYYDDNTQTDRFLGNLSLEYSITDNLSAKVNLGLDTSTSSRGQVAGPALLGLGNGVQDNGRGSVRNLDTENMLLELTVNYTKEFENSNLDALVGFSYQDFNRQGENLLGQGYGTSDLNAIAKITQEAFDDTENLANNYQGYGIGTFQDNADAGNQLRVLSLTPGVSDTTLPLPNIPIDAFAADTFDFTDELQSFFGRINYTLFNKYLFTATVRADGSSKFGGNNKYGYFPSAAFAWKLNEENFINEEKVSTLKLRLSWGITGNQDGLGYGNYLNRTRWNGLGVLNNSQLTTPATSEVAFANPDLKWESTAQYGLGFDFGFNNDRFNGNIDVYRKETTDILLNLPAVQPATTPFVFQNVDGTLINQGIELGLNYDIATSEDFYWNASFNISYNENELTNYNGPTIQAGNLYGQGLTGTTSQVLTDGKPIYTYNLRSVDDNFNVATDPEVLDKSALPKIISGLSTSASYKNWDASLFFSGQFDFYVYNNTANALFASPQIGSRNNLKSVVDEGVVLSATNPSTFFLEKGDFVRLQTASISYNVPLSGDGLFKTMRLSAIGQNLFLITDYSGLDPEVSTSDIPANGLPSAGIDYLSYPRPRTYSIGFNVTF</sequence>
<dbReference type="InterPro" id="IPR036942">
    <property type="entry name" value="Beta-barrel_TonB_sf"/>
</dbReference>
<evidence type="ECO:0000256" key="7">
    <source>
        <dbReference type="ARBA" id="ARBA00023237"/>
    </source>
</evidence>
<comment type="similarity">
    <text evidence="8 9">Belongs to the TonB-dependent receptor family.</text>
</comment>
<reference evidence="13 14" key="1">
    <citation type="submission" date="2016-10" db="EMBL/GenBank/DDBJ databases">
        <authorList>
            <person name="de Groot N.N."/>
        </authorList>
    </citation>
    <scope>NUCLEOTIDE SEQUENCE [LARGE SCALE GENOMIC DNA]</scope>
    <source>
        <strain evidence="13 14">DSM 23421</strain>
    </source>
</reference>
<evidence type="ECO:0000256" key="5">
    <source>
        <dbReference type="ARBA" id="ARBA00023077"/>
    </source>
</evidence>
<evidence type="ECO:0000256" key="2">
    <source>
        <dbReference type="ARBA" id="ARBA00022448"/>
    </source>
</evidence>
<proteinExistence type="inferred from homology"/>
<feature type="chain" id="PRO_5011712357" evidence="10">
    <location>
        <begin position="24"/>
        <end position="1021"/>
    </location>
</feature>
<dbReference type="PROSITE" id="PS52016">
    <property type="entry name" value="TONB_DEPENDENT_REC_3"/>
    <property type="match status" value="1"/>
</dbReference>
<evidence type="ECO:0000256" key="8">
    <source>
        <dbReference type="PROSITE-ProRule" id="PRU01360"/>
    </source>
</evidence>